<dbReference type="AlphaFoldDB" id="A0A191UX73"/>
<reference evidence="1 2" key="1">
    <citation type="submission" date="2016-05" db="EMBL/GenBank/DDBJ databases">
        <title>Non-Contiguous Finished Genome Sequence of Streptomyces parvulus 2297 Integrated Site-Specifically with Actinophage R4.</title>
        <authorList>
            <person name="Nishizawa T."/>
            <person name="Miura T."/>
            <person name="Harada C."/>
            <person name="Guo Y."/>
            <person name="Narisawa K."/>
            <person name="Ohta H."/>
            <person name="Takahashi H."/>
            <person name="Shirai M."/>
        </authorList>
    </citation>
    <scope>NUCLEOTIDE SEQUENCE [LARGE SCALE GENOMIC DNA]</scope>
    <source>
        <strain evidence="1 2">2297</strain>
    </source>
</reference>
<organism evidence="1 2">
    <name type="scientific">Streptomyces parvulus</name>
    <dbReference type="NCBI Taxonomy" id="146923"/>
    <lineage>
        <taxon>Bacteria</taxon>
        <taxon>Bacillati</taxon>
        <taxon>Actinomycetota</taxon>
        <taxon>Actinomycetes</taxon>
        <taxon>Kitasatosporales</taxon>
        <taxon>Streptomycetaceae</taxon>
        <taxon>Streptomyces</taxon>
    </lineage>
</organism>
<protein>
    <submittedName>
        <fullName evidence="1">Uncharacterized protein</fullName>
    </submittedName>
</protein>
<dbReference type="Proteomes" id="UP000078468">
    <property type="component" value="Chromosome"/>
</dbReference>
<dbReference type="RefSeq" id="WP_064727667.1">
    <property type="nucleotide sequence ID" value="NZ_BMRX01000006.1"/>
</dbReference>
<accession>A0A191UX73</accession>
<evidence type="ECO:0000313" key="1">
    <source>
        <dbReference type="EMBL" id="ANJ07283.1"/>
    </source>
</evidence>
<gene>
    <name evidence="1" type="ORF">Spa2297_09845</name>
</gene>
<evidence type="ECO:0000313" key="2">
    <source>
        <dbReference type="Proteomes" id="UP000078468"/>
    </source>
</evidence>
<sequence length="120" mass="14191">MAQKPVPKHLKITIDFDLTTAGSTVRYKRAHEAYEVAVEAAIREAREVLPSDSIRQITSEIDWSYRWQRTDGVRFIRPDAAPEEEHLTEDDFYFDFEKGEWRRQWLDERGDIVIEGDFDD</sequence>
<name>A0A191UX73_9ACTN</name>
<dbReference type="EMBL" id="CP015866">
    <property type="protein sequence ID" value="ANJ07283.1"/>
    <property type="molecule type" value="Genomic_DNA"/>
</dbReference>
<dbReference type="KEGG" id="spav:Spa2297_09845"/>
<proteinExistence type="predicted"/>
<dbReference type="GeneID" id="91305188"/>